<dbReference type="GO" id="GO:0005524">
    <property type="term" value="F:ATP binding"/>
    <property type="evidence" value="ECO:0007669"/>
    <property type="project" value="UniProtKB-KW"/>
</dbReference>
<comment type="caution">
    <text evidence="15">The sequence shown here is derived from an EMBL/GenBank/DDBJ whole genome shotgun (WGS) entry which is preliminary data.</text>
</comment>
<reference evidence="15" key="2">
    <citation type="journal article" date="2019" name="IMA Fungus">
        <title>Genome sequencing and comparison of five Tilletia species to identify candidate genes for the detection of regulated species infecting wheat.</title>
        <authorList>
            <person name="Nguyen H.D.T."/>
            <person name="Sultana T."/>
            <person name="Kesanakurti P."/>
            <person name="Hambleton S."/>
        </authorList>
    </citation>
    <scope>NUCLEOTIDE SEQUENCE</scope>
    <source>
        <strain evidence="15">DAOMC 236416</strain>
    </source>
</reference>
<name>A0A177TDG7_9BASI</name>
<dbReference type="Pfam" id="PF08740">
    <property type="entry name" value="BCS1_N"/>
    <property type="match status" value="1"/>
</dbReference>
<evidence type="ECO:0000256" key="3">
    <source>
        <dbReference type="ARBA" id="ARBA00022692"/>
    </source>
</evidence>
<gene>
    <name evidence="15" type="ORF">A4X13_0g2008</name>
</gene>
<feature type="domain" description="BCS1 N-terminal" evidence="14">
    <location>
        <begin position="73"/>
        <end position="301"/>
    </location>
</feature>
<comment type="subcellular location">
    <subcellularLocation>
        <location evidence="1">Mitochondrion inner membrane</location>
        <topology evidence="1">Single-pass membrane protein</topology>
    </subcellularLocation>
</comment>
<protein>
    <recommendedName>
        <fullName evidence="17">AAA+ ATPase domain-containing protein</fullName>
    </recommendedName>
</protein>
<dbReference type="PROSITE" id="PS00674">
    <property type="entry name" value="AAA"/>
    <property type="match status" value="1"/>
</dbReference>
<keyword evidence="6" id="KW-0378">Hydrolase</keyword>
<evidence type="ECO:0000256" key="5">
    <source>
        <dbReference type="ARBA" id="ARBA00022792"/>
    </source>
</evidence>
<evidence type="ECO:0000256" key="12">
    <source>
        <dbReference type="SAM" id="MobiDB-lite"/>
    </source>
</evidence>
<keyword evidence="3" id="KW-0812">Transmembrane</keyword>
<dbReference type="Gene3D" id="3.40.50.300">
    <property type="entry name" value="P-loop containing nucleotide triphosphate hydrolases"/>
    <property type="match status" value="1"/>
</dbReference>
<evidence type="ECO:0000259" key="14">
    <source>
        <dbReference type="SMART" id="SM01024"/>
    </source>
</evidence>
<evidence type="ECO:0000256" key="2">
    <source>
        <dbReference type="ARBA" id="ARBA00007448"/>
    </source>
</evidence>
<dbReference type="InterPro" id="IPR003960">
    <property type="entry name" value="ATPase_AAA_CS"/>
</dbReference>
<dbReference type="SUPFAM" id="SSF52540">
    <property type="entry name" value="P-loop containing nucleoside triphosphate hydrolases"/>
    <property type="match status" value="1"/>
</dbReference>
<dbReference type="InterPro" id="IPR003593">
    <property type="entry name" value="AAA+_ATPase"/>
</dbReference>
<evidence type="ECO:0000256" key="1">
    <source>
        <dbReference type="ARBA" id="ARBA00004434"/>
    </source>
</evidence>
<keyword evidence="5" id="KW-0999">Mitochondrion inner membrane</keyword>
<dbReference type="GO" id="GO:0016887">
    <property type="term" value="F:ATP hydrolysis activity"/>
    <property type="evidence" value="ECO:0007669"/>
    <property type="project" value="InterPro"/>
</dbReference>
<evidence type="ECO:0000313" key="16">
    <source>
        <dbReference type="Proteomes" id="UP000077521"/>
    </source>
</evidence>
<evidence type="ECO:0000259" key="13">
    <source>
        <dbReference type="SMART" id="SM00382"/>
    </source>
</evidence>
<organism evidence="15 16">
    <name type="scientific">Tilletia indica</name>
    <dbReference type="NCBI Taxonomy" id="43049"/>
    <lineage>
        <taxon>Eukaryota</taxon>
        <taxon>Fungi</taxon>
        <taxon>Dikarya</taxon>
        <taxon>Basidiomycota</taxon>
        <taxon>Ustilaginomycotina</taxon>
        <taxon>Exobasidiomycetes</taxon>
        <taxon>Tilletiales</taxon>
        <taxon>Tilletiaceae</taxon>
        <taxon>Tilletia</taxon>
    </lineage>
</organism>
<feature type="compositionally biased region" description="Low complexity" evidence="12">
    <location>
        <begin position="25"/>
        <end position="45"/>
    </location>
</feature>
<accession>A0A177TDG7</accession>
<dbReference type="CDD" id="cd19510">
    <property type="entry name" value="RecA-like_BCS1"/>
    <property type="match status" value="1"/>
</dbReference>
<keyword evidence="8" id="KW-1133">Transmembrane helix</keyword>
<evidence type="ECO:0000256" key="11">
    <source>
        <dbReference type="ARBA" id="ARBA00048778"/>
    </source>
</evidence>
<dbReference type="GO" id="GO:0005743">
    <property type="term" value="C:mitochondrial inner membrane"/>
    <property type="evidence" value="ECO:0007669"/>
    <property type="project" value="UniProtKB-SubCell"/>
</dbReference>
<feature type="domain" description="AAA+ ATPase" evidence="13">
    <location>
        <begin position="332"/>
        <end position="479"/>
    </location>
</feature>
<feature type="compositionally biased region" description="Polar residues" evidence="12">
    <location>
        <begin position="417"/>
        <end position="428"/>
    </location>
</feature>
<dbReference type="InterPro" id="IPR027417">
    <property type="entry name" value="P-loop_NTPase"/>
</dbReference>
<evidence type="ECO:0000256" key="8">
    <source>
        <dbReference type="ARBA" id="ARBA00022989"/>
    </source>
</evidence>
<feature type="region of interest" description="Disordered" evidence="12">
    <location>
        <begin position="1"/>
        <end position="51"/>
    </location>
</feature>
<dbReference type="FunFam" id="3.40.50.300:FF:000768">
    <property type="entry name" value="Probable mitochondrial chaperone bcs1"/>
    <property type="match status" value="1"/>
</dbReference>
<dbReference type="InterPro" id="IPR014851">
    <property type="entry name" value="BCS1_N"/>
</dbReference>
<dbReference type="AlphaFoldDB" id="A0A177TDG7"/>
<dbReference type="GO" id="GO:0034551">
    <property type="term" value="P:mitochondrial respiratory chain complex III assembly"/>
    <property type="evidence" value="ECO:0007669"/>
    <property type="project" value="UniProtKB-ARBA"/>
</dbReference>
<evidence type="ECO:0008006" key="17">
    <source>
        <dbReference type="Google" id="ProtNLM"/>
    </source>
</evidence>
<reference evidence="15" key="1">
    <citation type="submission" date="2016-04" db="EMBL/GenBank/DDBJ databases">
        <authorList>
            <person name="Nguyen H.D."/>
            <person name="Samba Siva P."/>
            <person name="Cullis J."/>
            <person name="Levesque C.A."/>
            <person name="Hambleton S."/>
        </authorList>
    </citation>
    <scope>NUCLEOTIDE SEQUENCE</scope>
    <source>
        <strain evidence="15">DAOMC 236416</strain>
    </source>
</reference>
<feature type="region of interest" description="Disordered" evidence="12">
    <location>
        <begin position="514"/>
        <end position="545"/>
    </location>
</feature>
<keyword evidence="16" id="KW-1185">Reference proteome</keyword>
<feature type="region of interest" description="Disordered" evidence="12">
    <location>
        <begin position="403"/>
        <end position="428"/>
    </location>
</feature>
<evidence type="ECO:0000256" key="10">
    <source>
        <dbReference type="ARBA" id="ARBA00023136"/>
    </source>
</evidence>
<sequence length="598" mass="65265">MSREVLRSPGGAESVSGPLDIFMGSSSPSSSSNSSTTTPSTDLTSAPPPPNGSLFSKLLPADNPLFTGGLSLMIIGASLTLGRKGIITLAELAQRRLLVSLEIPSRDKAHPWFLAWMSAQANQIAGRAGGEPSRLRQFLSRSHKVAIISHDLAVETTLRGPGRATQAAQIGDSIHSSERMADIRSLSSLSPSGGGRGQPSSDARFSLVPGPGTHYFRYRGVWIRLHRERADRLLDVTTGAPWETIKLTTLYSSRHLLPQLLAEARQVSVRENEGKTVIYTAWGPDWRPFGQPRRPRELESVVLRKGVKEELVKDVEVFMQRGSWYAERGIPYRRGYLLYGPPGSGKSSLITALAGFHNLNICLLSLSDRGLTDDKLLHLLANAPERSILILEDIDVAFASRDSTSTSASSSSDQRQAGGNPTPTTRTNITFSGLLNALDGVASSEERIVFMTTNYPDRLDPALVRPGRVDRRFELGDADEEQVERMMRRFYGQGKSSSEEVHRRFAKLVMDESARRRRATGLDPSTGLQTGSGSPSSEPTTPTPTIAAAGAAATLWNVGRGGVSMAEVQGWFIREPESAERACEAWERECRARWGDRF</sequence>
<dbReference type="InterPro" id="IPR003959">
    <property type="entry name" value="ATPase_AAA_core"/>
</dbReference>
<evidence type="ECO:0000256" key="9">
    <source>
        <dbReference type="ARBA" id="ARBA00023128"/>
    </source>
</evidence>
<feature type="compositionally biased region" description="Low complexity" evidence="12">
    <location>
        <begin position="531"/>
        <end position="545"/>
    </location>
</feature>
<feature type="compositionally biased region" description="Low complexity" evidence="12">
    <location>
        <begin position="403"/>
        <end position="416"/>
    </location>
</feature>
<dbReference type="PANTHER" id="PTHR23070">
    <property type="entry name" value="BCS1 AAA-TYPE ATPASE"/>
    <property type="match status" value="1"/>
</dbReference>
<proteinExistence type="inferred from homology"/>
<comment type="catalytic activity">
    <reaction evidence="11">
        <text>ATP + H2O = ADP + phosphate + H(+)</text>
        <dbReference type="Rhea" id="RHEA:13065"/>
        <dbReference type="ChEBI" id="CHEBI:15377"/>
        <dbReference type="ChEBI" id="CHEBI:15378"/>
        <dbReference type="ChEBI" id="CHEBI:30616"/>
        <dbReference type="ChEBI" id="CHEBI:43474"/>
        <dbReference type="ChEBI" id="CHEBI:456216"/>
    </reaction>
    <physiologicalReaction direction="left-to-right" evidence="11">
        <dbReference type="Rhea" id="RHEA:13066"/>
    </physiologicalReaction>
</comment>
<dbReference type="SMART" id="SM00382">
    <property type="entry name" value="AAA"/>
    <property type="match status" value="1"/>
</dbReference>
<dbReference type="InterPro" id="IPR050747">
    <property type="entry name" value="Mitochondrial_chaperone_BCS1"/>
</dbReference>
<evidence type="ECO:0000256" key="7">
    <source>
        <dbReference type="ARBA" id="ARBA00022840"/>
    </source>
</evidence>
<keyword evidence="9" id="KW-0496">Mitochondrion</keyword>
<keyword evidence="10" id="KW-0472">Membrane</keyword>
<evidence type="ECO:0000313" key="15">
    <source>
        <dbReference type="EMBL" id="KAE8257941.1"/>
    </source>
</evidence>
<dbReference type="SMART" id="SM01024">
    <property type="entry name" value="BCS1_N"/>
    <property type="match status" value="1"/>
</dbReference>
<comment type="similarity">
    <text evidence="2">Belongs to the AAA ATPase family. BCS1 subfamily.</text>
</comment>
<keyword evidence="7" id="KW-0067">ATP-binding</keyword>
<dbReference type="Pfam" id="PF00004">
    <property type="entry name" value="AAA"/>
    <property type="match status" value="1"/>
</dbReference>
<feature type="region of interest" description="Disordered" evidence="12">
    <location>
        <begin position="186"/>
        <end position="206"/>
    </location>
</feature>
<dbReference type="EMBL" id="LWDF02000089">
    <property type="protein sequence ID" value="KAE8257941.1"/>
    <property type="molecule type" value="Genomic_DNA"/>
</dbReference>
<dbReference type="Proteomes" id="UP000077521">
    <property type="component" value="Unassembled WGS sequence"/>
</dbReference>
<keyword evidence="4" id="KW-0547">Nucleotide-binding</keyword>
<evidence type="ECO:0000256" key="6">
    <source>
        <dbReference type="ARBA" id="ARBA00022801"/>
    </source>
</evidence>
<evidence type="ECO:0000256" key="4">
    <source>
        <dbReference type="ARBA" id="ARBA00022741"/>
    </source>
</evidence>